<protein>
    <submittedName>
        <fullName evidence="1">Uncharacterized protein</fullName>
    </submittedName>
</protein>
<reference evidence="1 2" key="1">
    <citation type="journal article" date="2023" name="Sci. Data">
        <title>Genome assembly of the Korean intertidal mud-creeper Batillaria attramentaria.</title>
        <authorList>
            <person name="Patra A.K."/>
            <person name="Ho P.T."/>
            <person name="Jun S."/>
            <person name="Lee S.J."/>
            <person name="Kim Y."/>
            <person name="Won Y.J."/>
        </authorList>
    </citation>
    <scope>NUCLEOTIDE SEQUENCE [LARGE SCALE GENOMIC DNA]</scope>
    <source>
        <strain evidence="1">Wonlab-2016</strain>
    </source>
</reference>
<organism evidence="1 2">
    <name type="scientific">Batillaria attramentaria</name>
    <dbReference type="NCBI Taxonomy" id="370345"/>
    <lineage>
        <taxon>Eukaryota</taxon>
        <taxon>Metazoa</taxon>
        <taxon>Spiralia</taxon>
        <taxon>Lophotrochozoa</taxon>
        <taxon>Mollusca</taxon>
        <taxon>Gastropoda</taxon>
        <taxon>Caenogastropoda</taxon>
        <taxon>Sorbeoconcha</taxon>
        <taxon>Cerithioidea</taxon>
        <taxon>Batillariidae</taxon>
        <taxon>Batillaria</taxon>
    </lineage>
</organism>
<evidence type="ECO:0000313" key="2">
    <source>
        <dbReference type="Proteomes" id="UP001519460"/>
    </source>
</evidence>
<keyword evidence="2" id="KW-1185">Reference proteome</keyword>
<accession>A0ABD0LKM5</accession>
<dbReference type="AlphaFoldDB" id="A0ABD0LKM5"/>
<gene>
    <name evidence="1" type="ORF">BaRGS_00008853</name>
</gene>
<evidence type="ECO:0000313" key="1">
    <source>
        <dbReference type="EMBL" id="KAK7500005.1"/>
    </source>
</evidence>
<comment type="caution">
    <text evidence="1">The sequence shown here is derived from an EMBL/GenBank/DDBJ whole genome shotgun (WGS) entry which is preliminary data.</text>
</comment>
<sequence length="94" mass="10678">MVACRASRRHRKIRTSAPWEEFYFAKKGNSVTDYPSIDFPLFVTTARRRAAIGLFIASLRMSVRHFTPIHARGSETGTLCLGTFCKTFFKAKMG</sequence>
<dbReference type="Proteomes" id="UP001519460">
    <property type="component" value="Unassembled WGS sequence"/>
</dbReference>
<name>A0ABD0LKM5_9CAEN</name>
<dbReference type="EMBL" id="JACVVK020000040">
    <property type="protein sequence ID" value="KAK7500005.1"/>
    <property type="molecule type" value="Genomic_DNA"/>
</dbReference>
<proteinExistence type="predicted"/>